<protein>
    <recommendedName>
        <fullName evidence="3">Nucleotidyl transferase domain-containing protein</fullName>
    </recommendedName>
</protein>
<dbReference type="EMBL" id="CP003191">
    <property type="protein sequence ID" value="AEW21616.1"/>
    <property type="molecule type" value="Genomic_DNA"/>
</dbReference>
<keyword evidence="5" id="KW-1185">Reference proteome</keyword>
<dbReference type="GO" id="GO:0016779">
    <property type="term" value="F:nucleotidyltransferase activity"/>
    <property type="evidence" value="ECO:0007669"/>
    <property type="project" value="UniProtKB-KW"/>
</dbReference>
<dbReference type="InterPro" id="IPR050065">
    <property type="entry name" value="GlmU-like"/>
</dbReference>
<dbReference type="InterPro" id="IPR005835">
    <property type="entry name" value="NTP_transferase_dom"/>
</dbReference>
<sequence length="251" mass="28373">MMISLFAGKAVSLPTQNKHTMDYAIIAAGEGSRLVQEGMKTPKPLLRLHGVPLIDRLIHLFLRHHATSISIIVNEEMTEVQTHLNALSLPVPFHLLVQSTPSSMHSFHALSRFLTGDRFCLTTVDTIFQEDEFTQYIRTFEQTSTLDGLMAVTSFVDDEKPLYVKTDDDYMIQAFLDATDEPCRYVSGGIYCLRNTVLPALDQAMEQGISRMRNYQRLLVSEGLHLKAYPFHKIIDIDHISDLAKAETFLA</sequence>
<dbReference type="PANTHER" id="PTHR43584">
    <property type="entry name" value="NUCLEOTIDYL TRANSFERASE"/>
    <property type="match status" value="1"/>
</dbReference>
<dbReference type="eggNOG" id="COG1208">
    <property type="taxonomic scope" value="Bacteria"/>
</dbReference>
<dbReference type="InterPro" id="IPR029044">
    <property type="entry name" value="Nucleotide-diphossugar_trans"/>
</dbReference>
<dbReference type="STRING" id="203275.BFO_3137"/>
<dbReference type="Pfam" id="PF00483">
    <property type="entry name" value="NTP_transferase"/>
    <property type="match status" value="1"/>
</dbReference>
<evidence type="ECO:0000256" key="1">
    <source>
        <dbReference type="ARBA" id="ARBA00022679"/>
    </source>
</evidence>
<dbReference type="Proteomes" id="UP000005436">
    <property type="component" value="Chromosome"/>
</dbReference>
<organism evidence="4 5">
    <name type="scientific">Tannerella forsythia (strain ATCC 43037 / JCM 10827 / CCUG 21028 A / KCTC 5666 / FDC 338)</name>
    <name type="common">Bacteroides forsythus</name>
    <dbReference type="NCBI Taxonomy" id="203275"/>
    <lineage>
        <taxon>Bacteria</taxon>
        <taxon>Pseudomonadati</taxon>
        <taxon>Bacteroidota</taxon>
        <taxon>Bacteroidia</taxon>
        <taxon>Bacteroidales</taxon>
        <taxon>Tannerellaceae</taxon>
        <taxon>Tannerella</taxon>
    </lineage>
</organism>
<dbReference type="AlphaFoldDB" id="G8UR09"/>
<evidence type="ECO:0000313" key="5">
    <source>
        <dbReference type="Proteomes" id="UP000005436"/>
    </source>
</evidence>
<evidence type="ECO:0000256" key="2">
    <source>
        <dbReference type="ARBA" id="ARBA00022695"/>
    </source>
</evidence>
<dbReference type="SUPFAM" id="SSF53448">
    <property type="entry name" value="Nucleotide-diphospho-sugar transferases"/>
    <property type="match status" value="1"/>
</dbReference>
<dbReference type="PATRIC" id="fig|203275.8.peg.2708"/>
<dbReference type="Gene3D" id="3.90.550.10">
    <property type="entry name" value="Spore Coat Polysaccharide Biosynthesis Protein SpsA, Chain A"/>
    <property type="match status" value="1"/>
</dbReference>
<dbReference type="KEGG" id="tfo:BFO_3137"/>
<accession>G8UR09</accession>
<gene>
    <name evidence="4" type="ordered locus">BFO_3137</name>
</gene>
<dbReference type="HOGENOM" id="CLU_1128277_0_0_10"/>
<evidence type="ECO:0000313" key="4">
    <source>
        <dbReference type="EMBL" id="AEW21616.1"/>
    </source>
</evidence>
<feature type="domain" description="Nucleotidyl transferase" evidence="3">
    <location>
        <begin position="25"/>
        <end position="249"/>
    </location>
</feature>
<evidence type="ECO:0000259" key="3">
    <source>
        <dbReference type="Pfam" id="PF00483"/>
    </source>
</evidence>
<name>G8UR09_TANFA</name>
<dbReference type="PANTHER" id="PTHR43584:SF8">
    <property type="entry name" value="N-ACETYLMURAMATE ALPHA-1-PHOSPHATE URIDYLYLTRANSFERASE"/>
    <property type="match status" value="1"/>
</dbReference>
<proteinExistence type="predicted"/>
<keyword evidence="1" id="KW-0808">Transferase</keyword>
<keyword evidence="2" id="KW-0548">Nucleotidyltransferase</keyword>
<reference evidence="5" key="1">
    <citation type="submission" date="2011-12" db="EMBL/GenBank/DDBJ databases">
        <title>Complete sequence of Tannerella forsythia ATCC 43037.</title>
        <authorList>
            <person name="Dewhirst F."/>
            <person name="Tanner A."/>
            <person name="Izard J."/>
            <person name="Brinkac L."/>
            <person name="Durkin A.S."/>
            <person name="Hostetler J."/>
            <person name="Shetty J."/>
            <person name="Torralba M."/>
            <person name="Gill S."/>
            <person name="Nelson K."/>
        </authorList>
    </citation>
    <scope>NUCLEOTIDE SEQUENCE [LARGE SCALE GENOMIC DNA]</scope>
    <source>
        <strain evidence="5">ATCC 43037 / JCM 10827 / CCUG 33226 / KCTC 5666 / FDC 338</strain>
    </source>
</reference>